<name>J4UHG4_TRIAS</name>
<evidence type="ECO:0000313" key="2">
    <source>
        <dbReference type="EMBL" id="EJT50985.1"/>
    </source>
</evidence>
<gene>
    <name evidence="2" type="ORF">A1Q1_07779</name>
</gene>
<dbReference type="GeneID" id="25991291"/>
<dbReference type="RefSeq" id="XP_014182266.1">
    <property type="nucleotide sequence ID" value="XM_014326791.1"/>
</dbReference>
<feature type="region of interest" description="Disordered" evidence="1">
    <location>
        <begin position="236"/>
        <end position="341"/>
    </location>
</feature>
<accession>J4UHG4</accession>
<evidence type="ECO:0000313" key="3">
    <source>
        <dbReference type="Proteomes" id="UP000002748"/>
    </source>
</evidence>
<feature type="compositionally biased region" description="Basic and acidic residues" evidence="1">
    <location>
        <begin position="1"/>
        <end position="10"/>
    </location>
</feature>
<feature type="compositionally biased region" description="Basic and acidic residues" evidence="1">
    <location>
        <begin position="122"/>
        <end position="132"/>
    </location>
</feature>
<feature type="compositionally biased region" description="Polar residues" evidence="1">
    <location>
        <begin position="140"/>
        <end position="154"/>
    </location>
</feature>
<dbReference type="VEuPathDB" id="FungiDB:A1Q1_07779"/>
<organism evidence="2 3">
    <name type="scientific">Trichosporon asahii var. asahii (strain ATCC 90039 / CBS 2479 / JCM 2466 / KCTC 7840 / NBRC 103889/ NCYC 2677 / UAMH 7654)</name>
    <name type="common">Yeast</name>
    <dbReference type="NCBI Taxonomy" id="1186058"/>
    <lineage>
        <taxon>Eukaryota</taxon>
        <taxon>Fungi</taxon>
        <taxon>Dikarya</taxon>
        <taxon>Basidiomycota</taxon>
        <taxon>Agaricomycotina</taxon>
        <taxon>Tremellomycetes</taxon>
        <taxon>Trichosporonales</taxon>
        <taxon>Trichosporonaceae</taxon>
        <taxon>Trichosporon</taxon>
    </lineage>
</organism>
<reference evidence="2 3" key="1">
    <citation type="journal article" date="2012" name="Eukaryot. Cell">
        <title>Draft genome sequence of CBS 2479, the standard type strain of Trichosporon asahii.</title>
        <authorList>
            <person name="Yang R.Y."/>
            <person name="Li H.T."/>
            <person name="Zhu H."/>
            <person name="Zhou G.P."/>
            <person name="Wang M."/>
            <person name="Wang L."/>
        </authorList>
    </citation>
    <scope>NUCLEOTIDE SEQUENCE [LARGE SCALE GENOMIC DNA]</scope>
    <source>
        <strain evidence="3">ATCC 90039 / CBS 2479 / JCM 2466 / KCTC 7840 / NCYC 2677 / UAMH 7654</strain>
    </source>
</reference>
<feature type="compositionally biased region" description="Polar residues" evidence="1">
    <location>
        <begin position="331"/>
        <end position="341"/>
    </location>
</feature>
<dbReference type="HOGENOM" id="CLU_814292_0_0_1"/>
<feature type="region of interest" description="Disordered" evidence="1">
    <location>
        <begin position="1"/>
        <end position="27"/>
    </location>
</feature>
<dbReference type="Proteomes" id="UP000002748">
    <property type="component" value="Unassembled WGS sequence"/>
</dbReference>
<dbReference type="KEGG" id="tasa:A1Q1_07779"/>
<comment type="caution">
    <text evidence="2">The sequence shown here is derived from an EMBL/GenBank/DDBJ whole genome shotgun (WGS) entry which is preliminary data.</text>
</comment>
<proteinExistence type="predicted"/>
<dbReference type="AlphaFoldDB" id="J4UHG4"/>
<protein>
    <submittedName>
        <fullName evidence="2">Uncharacterized protein</fullName>
    </submittedName>
</protein>
<feature type="region of interest" description="Disordered" evidence="1">
    <location>
        <begin position="82"/>
        <end position="212"/>
    </location>
</feature>
<evidence type="ECO:0000256" key="1">
    <source>
        <dbReference type="SAM" id="MobiDB-lite"/>
    </source>
</evidence>
<dbReference type="EMBL" id="ALBS01000077">
    <property type="protein sequence ID" value="EJT50985.1"/>
    <property type="molecule type" value="Genomic_DNA"/>
</dbReference>
<sequence length="341" mass="37074">MAQTVWEDRTRHARQSQQRADHQGGRRRSVVVFSIVDCALSSTTARRPLSPTEHLISYTYPTLCLGVHNGVTYEQALEGAVPGPAALPSPPTIRTSPPTQMPIQTTHTRPDAPSPTHMSRNHHAEHIQEEPKNPAPRTRGSGQALPSRQPSTPRVSPPDSGPLVGRQSGPVPQIPPRSKEALCSLDASSKPSTRETDKLVGAKPLSRCIEPDPQRVPLPGMLHWPGSADRGIFRINWDDRRDPGTDAPPPLKLSTHPRNVSNDERRVLSPSGTVPDGSPTSPSLGPHGAWLDVHCVGQSSARRGLRKEQEERNAPRHAKRHIGSLGDVTSKVPTTPSFPSR</sequence>